<evidence type="ECO:0000313" key="3">
    <source>
        <dbReference type="Proteomes" id="UP000017246"/>
    </source>
</evidence>
<reference evidence="2" key="2">
    <citation type="submission" date="2015-11" db="EMBL/GenBank/DDBJ databases">
        <authorList>
            <person name="Zhang Y."/>
            <person name="Guo Z."/>
        </authorList>
    </citation>
    <scope>NUCLEOTIDE SEQUENCE</scope>
</reference>
<evidence type="ECO:0000256" key="1">
    <source>
        <dbReference type="SAM" id="MobiDB-lite"/>
    </source>
</evidence>
<evidence type="ECO:0000313" key="2">
    <source>
        <dbReference type="EMBL" id="CUT99620.1"/>
    </source>
</evidence>
<feature type="region of interest" description="Disordered" evidence="1">
    <location>
        <begin position="1"/>
        <end position="30"/>
    </location>
</feature>
<dbReference type="AlphaFoldDB" id="A0A0S4MNK4"/>
<accession>A0A0S4MNK4</accession>
<protein>
    <submittedName>
        <fullName evidence="2">Vacuolar membrane-associated protein iml1</fullName>
    </submittedName>
</protein>
<dbReference type="Proteomes" id="UP000017246">
    <property type="component" value="Unassembled WGS sequence"/>
</dbReference>
<proteinExistence type="predicted"/>
<reference evidence="2" key="1">
    <citation type="journal article" date="2013" name="Nature">
        <title>The genomes of four tapeworm species reveal adaptations to parasitism.</title>
        <authorList>
            <person name="Tsai I.J."/>
            <person name="Zarowiecki M."/>
            <person name="Holroyd N."/>
            <person name="Garciarrubio A."/>
            <person name="Sanchez-Flores A."/>
            <person name="Brooks K.L."/>
            <person name="Tracey A."/>
            <person name="Bobes R.J."/>
            <person name="Fragoso G."/>
            <person name="Sciutto E."/>
            <person name="Aslett M."/>
            <person name="Beasley H."/>
            <person name="Bennett H.M."/>
            <person name="Cai J."/>
            <person name="Camicia F."/>
            <person name="Clark R."/>
            <person name="Cucher M."/>
            <person name="De Silva N."/>
            <person name="Day T.A."/>
            <person name="Deplazes P."/>
            <person name="Estrada K."/>
            <person name="Fernandez C."/>
            <person name="Holland P.W."/>
            <person name="Hou J."/>
            <person name="Hu S."/>
            <person name="Huckvale T."/>
            <person name="Hung S.S."/>
            <person name="Kamenetzky L."/>
            <person name="Keane J.A."/>
            <person name="Kiss F."/>
            <person name="Koziol U."/>
            <person name="Lambert O."/>
            <person name="Liu K."/>
            <person name="Luo X."/>
            <person name="Luo Y."/>
            <person name="Macchiaroli N."/>
            <person name="Nichol S."/>
            <person name="Paps J."/>
            <person name="Parkinson J."/>
            <person name="Pouchkina-Stantcheva N."/>
            <person name="Riddiford N."/>
            <person name="Rosenzvit M."/>
            <person name="Salinas G."/>
            <person name="Wasmuth J.D."/>
            <person name="Zamanian M."/>
            <person name="Zheng Y."/>
            <person name="Cai X."/>
            <person name="Soberon X."/>
            <person name="Olson P.D."/>
            <person name="Laclette J.P."/>
            <person name="Brehm K."/>
            <person name="Berriman M."/>
            <person name="Garciarrubio A."/>
            <person name="Bobes R.J."/>
            <person name="Fragoso G."/>
            <person name="Sanchez-Flores A."/>
            <person name="Estrada K."/>
            <person name="Cevallos M.A."/>
            <person name="Morett E."/>
            <person name="Gonzalez V."/>
            <person name="Portillo T."/>
            <person name="Ochoa-Leyva A."/>
            <person name="Jose M.V."/>
            <person name="Sciutto E."/>
            <person name="Landa A."/>
            <person name="Jimenez L."/>
            <person name="Valdes V."/>
            <person name="Carrero J.C."/>
            <person name="Larralde C."/>
            <person name="Morales-Montor J."/>
            <person name="Limon-Lason J."/>
            <person name="Soberon X."/>
            <person name="Laclette J.P."/>
        </authorList>
    </citation>
    <scope>NUCLEOTIDE SEQUENCE [LARGE SCALE GENOMIC DNA]</scope>
</reference>
<name>A0A0S4MNK4_ECHMU</name>
<keyword evidence="3" id="KW-1185">Reference proteome</keyword>
<organism evidence="2 3">
    <name type="scientific">Echinococcus multilocularis</name>
    <name type="common">Fox tapeworm</name>
    <dbReference type="NCBI Taxonomy" id="6211"/>
    <lineage>
        <taxon>Eukaryota</taxon>
        <taxon>Metazoa</taxon>
        <taxon>Spiralia</taxon>
        <taxon>Lophotrochozoa</taxon>
        <taxon>Platyhelminthes</taxon>
        <taxon>Cestoda</taxon>
        <taxon>Eucestoda</taxon>
        <taxon>Cyclophyllidea</taxon>
        <taxon>Taeniidae</taxon>
        <taxon>Echinococcus</taxon>
    </lineage>
</organism>
<sequence>MSSAEDVFRSDLRPTASPFDGNLRRESVKDPKQRLSCELKGLDALPPRAITSTEIDVDRRRIGYLCKA</sequence>
<dbReference type="EMBL" id="LN902845">
    <property type="protein sequence ID" value="CUT99620.1"/>
    <property type="molecule type" value="Genomic_DNA"/>
</dbReference>
<feature type="compositionally biased region" description="Basic and acidic residues" evidence="1">
    <location>
        <begin position="1"/>
        <end position="12"/>
    </location>
</feature>